<dbReference type="InterPro" id="IPR051513">
    <property type="entry name" value="Tectonin_beta-prop"/>
</dbReference>
<comment type="caution">
    <text evidence="4">The sequence shown here is derived from an EMBL/GenBank/DDBJ whole genome shotgun (WGS) entry which is preliminary data.</text>
</comment>
<evidence type="ECO:0000256" key="3">
    <source>
        <dbReference type="SAM" id="SignalP"/>
    </source>
</evidence>
<evidence type="ECO:0000256" key="1">
    <source>
        <dbReference type="ARBA" id="ARBA00022734"/>
    </source>
</evidence>
<evidence type="ECO:0000313" key="4">
    <source>
        <dbReference type="EMBL" id="KAL0979013.1"/>
    </source>
</evidence>
<keyword evidence="1" id="KW-0430">Lectin</keyword>
<dbReference type="EMBL" id="JAGEUA010000005">
    <property type="protein sequence ID" value="KAL0979013.1"/>
    <property type="molecule type" value="Genomic_DNA"/>
</dbReference>
<organism evidence="4 5">
    <name type="scientific">Umbra pygmaea</name>
    <name type="common">Eastern mudminnow</name>
    <dbReference type="NCBI Taxonomy" id="75934"/>
    <lineage>
        <taxon>Eukaryota</taxon>
        <taxon>Metazoa</taxon>
        <taxon>Chordata</taxon>
        <taxon>Craniata</taxon>
        <taxon>Vertebrata</taxon>
        <taxon>Euteleostomi</taxon>
        <taxon>Actinopterygii</taxon>
        <taxon>Neopterygii</taxon>
        <taxon>Teleostei</taxon>
        <taxon>Protacanthopterygii</taxon>
        <taxon>Esociformes</taxon>
        <taxon>Umbridae</taxon>
        <taxon>Umbra</taxon>
    </lineage>
</organism>
<dbReference type="InterPro" id="IPR006624">
    <property type="entry name" value="Beta-propeller_rpt_TECPR"/>
</dbReference>
<dbReference type="Proteomes" id="UP001557470">
    <property type="component" value="Unassembled WGS sequence"/>
</dbReference>
<keyword evidence="5" id="KW-1185">Reference proteome</keyword>
<gene>
    <name evidence="4" type="ORF">UPYG_G00179310</name>
</gene>
<evidence type="ECO:0000256" key="2">
    <source>
        <dbReference type="ARBA" id="ARBA00038331"/>
    </source>
</evidence>
<keyword evidence="3" id="KW-0732">Signal</keyword>
<dbReference type="PANTHER" id="PTHR23250:SF3">
    <property type="entry name" value="FISH-EGG LECTIN-LIKE ISOFORM X1-RELATED"/>
    <property type="match status" value="1"/>
</dbReference>
<feature type="chain" id="PRO_5044893747" evidence="3">
    <location>
        <begin position="20"/>
        <end position="255"/>
    </location>
</feature>
<dbReference type="AlphaFoldDB" id="A0ABD0WV48"/>
<reference evidence="4 5" key="1">
    <citation type="submission" date="2024-06" db="EMBL/GenBank/DDBJ databases">
        <authorList>
            <person name="Pan Q."/>
            <person name="Wen M."/>
            <person name="Jouanno E."/>
            <person name="Zahm M."/>
            <person name="Klopp C."/>
            <person name="Cabau C."/>
            <person name="Louis A."/>
            <person name="Berthelot C."/>
            <person name="Parey E."/>
            <person name="Roest Crollius H."/>
            <person name="Montfort J."/>
            <person name="Robinson-Rechavi M."/>
            <person name="Bouchez O."/>
            <person name="Lampietro C."/>
            <person name="Lopez Roques C."/>
            <person name="Donnadieu C."/>
            <person name="Postlethwait J."/>
            <person name="Bobe J."/>
            <person name="Verreycken H."/>
            <person name="Guiguen Y."/>
        </authorList>
    </citation>
    <scope>NUCLEOTIDE SEQUENCE [LARGE SCALE GENOMIC DNA]</scope>
    <source>
        <strain evidence="4">Up_M1</strain>
        <tissue evidence="4">Testis</tissue>
    </source>
</reference>
<dbReference type="GO" id="GO:0030246">
    <property type="term" value="F:carbohydrate binding"/>
    <property type="evidence" value="ECO:0007669"/>
    <property type="project" value="UniProtKB-KW"/>
</dbReference>
<accession>A0ABD0WV48</accession>
<feature type="signal peptide" evidence="3">
    <location>
        <begin position="1"/>
        <end position="19"/>
    </location>
</feature>
<dbReference type="SMART" id="SM00706">
    <property type="entry name" value="TECPR"/>
    <property type="match status" value="6"/>
</dbReference>
<comment type="similarity">
    <text evidence="2">Belongs to the tectonin family.</text>
</comment>
<sequence>MNAAASVFVVSAVLVAIHAWDCQKVRKVKKLQQIDAGQGQVVATDTSSIPYSLRGSKWSRLPGSLKHITVGPAGTWGVNKEDAIYKYVAGDWVLAEGRLKQVDAGGDQFIVGANRQDKPFCLRSSATVGYKGPGSPLPWTELPGSVKYYSCGPFGCWAVNKADSIFFMNLKPDCKNNGWNGLDGKLSMIEVATDGGVYGVNSAGALYTRDGVNSDKPWGTGWTHIPMKMPLKHVTYDLGRLWAISKTGDTYMCTH</sequence>
<name>A0ABD0WV48_UMBPY</name>
<proteinExistence type="inferred from homology"/>
<dbReference type="PANTHER" id="PTHR23250">
    <property type="entry name" value="DYSFERLIN-RELATED"/>
    <property type="match status" value="1"/>
</dbReference>
<protein>
    <submittedName>
        <fullName evidence="4">Uncharacterized protein</fullName>
    </submittedName>
</protein>
<evidence type="ECO:0000313" key="5">
    <source>
        <dbReference type="Proteomes" id="UP001557470"/>
    </source>
</evidence>
<dbReference type="Pfam" id="PF19193">
    <property type="entry name" value="Tectonin"/>
    <property type="match status" value="1"/>
</dbReference>